<evidence type="ECO:0000313" key="3">
    <source>
        <dbReference type="Proteomes" id="UP000230683"/>
    </source>
</evidence>
<dbReference type="PANTHER" id="PTHR28055:SF1">
    <property type="entry name" value="ALTERED INHERITANCE OF MITOCHONDRIA PROTEIN 41, MITOCHONDRIAL"/>
    <property type="match status" value="1"/>
</dbReference>
<keyword evidence="2" id="KW-0808">Transferase</keyword>
<dbReference type="Proteomes" id="UP000230683">
    <property type="component" value="Unassembled WGS sequence"/>
</dbReference>
<organism evidence="2 3">
    <name type="scientific">candidate division WWE3 bacterium CG_4_9_14_3_um_filter_34_6</name>
    <dbReference type="NCBI Taxonomy" id="1975079"/>
    <lineage>
        <taxon>Bacteria</taxon>
        <taxon>Katanobacteria</taxon>
    </lineage>
</organism>
<dbReference type="GO" id="GO:0016740">
    <property type="term" value="F:transferase activity"/>
    <property type="evidence" value="ECO:0007669"/>
    <property type="project" value="UniProtKB-KW"/>
</dbReference>
<dbReference type="InterPro" id="IPR023168">
    <property type="entry name" value="GatB_Yqey_C_2"/>
</dbReference>
<proteinExistence type="predicted"/>
<accession>A0A2M7X4N7</accession>
<evidence type="ECO:0000313" key="2">
    <source>
        <dbReference type="EMBL" id="PJA40971.1"/>
    </source>
</evidence>
<dbReference type="SUPFAM" id="SSF89095">
    <property type="entry name" value="GatB/YqeY motif"/>
    <property type="match status" value="1"/>
</dbReference>
<evidence type="ECO:0000256" key="1">
    <source>
        <dbReference type="SAM" id="Coils"/>
    </source>
</evidence>
<feature type="coiled-coil region" evidence="1">
    <location>
        <begin position="25"/>
        <end position="52"/>
    </location>
</feature>
<reference evidence="3" key="1">
    <citation type="submission" date="2017-09" db="EMBL/GenBank/DDBJ databases">
        <title>Depth-based differentiation of microbial function through sediment-hosted aquifers and enrichment of novel symbionts in the deep terrestrial subsurface.</title>
        <authorList>
            <person name="Probst A.J."/>
            <person name="Ladd B."/>
            <person name="Jarett J.K."/>
            <person name="Geller-Mcgrath D.E."/>
            <person name="Sieber C.M.K."/>
            <person name="Emerson J.B."/>
            <person name="Anantharaman K."/>
            <person name="Thomas B.C."/>
            <person name="Malmstrom R."/>
            <person name="Stieglmeier M."/>
            <person name="Klingl A."/>
            <person name="Woyke T."/>
            <person name="Ryan C.M."/>
            <person name="Banfield J.F."/>
        </authorList>
    </citation>
    <scope>NUCLEOTIDE SEQUENCE [LARGE SCALE GENOMIC DNA]</scope>
</reference>
<dbReference type="AlphaFoldDB" id="A0A2M7X4N7"/>
<sequence>MLLEKLQQDQITAMKSGDKARLGVLRMMISELKNMQIELKAKNVELDDVESLKVLTKEAKKRKDSILAFESANRLDLSEIEKAELLIVEEYLPKQLSEDEIQSVVAECASNIDTKDFGSVMKMAMEKLKGRVDGKIVSELVKKALSF</sequence>
<dbReference type="Gene3D" id="1.10.10.410">
    <property type="match status" value="1"/>
</dbReference>
<keyword evidence="1" id="KW-0175">Coiled coil</keyword>
<dbReference type="InterPro" id="IPR019004">
    <property type="entry name" value="YqeY/Aim41"/>
</dbReference>
<dbReference type="EMBL" id="PFWY01000057">
    <property type="protein sequence ID" value="PJA40971.1"/>
    <property type="molecule type" value="Genomic_DNA"/>
</dbReference>
<dbReference type="PANTHER" id="PTHR28055">
    <property type="entry name" value="ALTERED INHERITANCE OF MITOCHONDRIA PROTEIN 41, MITOCHONDRIAL"/>
    <property type="match status" value="1"/>
</dbReference>
<dbReference type="Pfam" id="PF09424">
    <property type="entry name" value="YqeY"/>
    <property type="match status" value="1"/>
</dbReference>
<comment type="caution">
    <text evidence="2">The sequence shown here is derived from an EMBL/GenBank/DDBJ whole genome shotgun (WGS) entry which is preliminary data.</text>
</comment>
<dbReference type="Gene3D" id="1.10.1510.10">
    <property type="entry name" value="Uncharacterised protein YqeY/AIM41 PF09424, N-terminal domain"/>
    <property type="match status" value="1"/>
</dbReference>
<dbReference type="InterPro" id="IPR003789">
    <property type="entry name" value="Asn/Gln_tRNA_amidoTrase-B-like"/>
</dbReference>
<name>A0A2M7X4N7_UNCKA</name>
<dbReference type="GO" id="GO:0016884">
    <property type="term" value="F:carbon-nitrogen ligase activity, with glutamine as amido-N-donor"/>
    <property type="evidence" value="ECO:0007669"/>
    <property type="project" value="InterPro"/>
</dbReference>
<gene>
    <name evidence="2" type="ORF">CO178_01220</name>
</gene>
<dbReference type="InterPro" id="IPR042184">
    <property type="entry name" value="YqeY/Aim41_N"/>
</dbReference>
<protein>
    <submittedName>
        <fullName evidence="2">Glutamyl-tRNA amidotransferase</fullName>
    </submittedName>
</protein>